<evidence type="ECO:0000256" key="3">
    <source>
        <dbReference type="ARBA" id="ARBA00022989"/>
    </source>
</evidence>
<evidence type="ECO:0000313" key="8">
    <source>
        <dbReference type="Proteomes" id="UP000053144"/>
    </source>
</evidence>
<evidence type="ECO:0000259" key="6">
    <source>
        <dbReference type="PROSITE" id="PS51380"/>
    </source>
</evidence>
<evidence type="ECO:0000256" key="5">
    <source>
        <dbReference type="SAM" id="Phobius"/>
    </source>
</evidence>
<dbReference type="OMA" id="PLHITTM"/>
<evidence type="ECO:0000256" key="4">
    <source>
        <dbReference type="ARBA" id="ARBA00023136"/>
    </source>
</evidence>
<feature type="domain" description="EXS" evidence="6">
    <location>
        <begin position="157"/>
        <end position="356"/>
    </location>
</feature>
<evidence type="ECO:0000256" key="2">
    <source>
        <dbReference type="ARBA" id="ARBA00022692"/>
    </source>
</evidence>
<dbReference type="InterPro" id="IPR004342">
    <property type="entry name" value="EXS_C"/>
</dbReference>
<dbReference type="PANTHER" id="PTHR10783:SF137">
    <property type="entry name" value="EXS (ERD1_XPR1_SYG1) FAMILY PROTEIN"/>
    <property type="match status" value="1"/>
</dbReference>
<keyword evidence="4 5" id="KW-0472">Membrane</keyword>
<dbReference type="STRING" id="3914.A0A0L9U3C8"/>
<reference evidence="8" key="1">
    <citation type="journal article" date="2015" name="Proc. Natl. Acad. Sci. U.S.A.">
        <title>Genome sequencing of adzuki bean (Vigna angularis) provides insight into high starch and low fat accumulation and domestication.</title>
        <authorList>
            <person name="Yang K."/>
            <person name="Tian Z."/>
            <person name="Chen C."/>
            <person name="Luo L."/>
            <person name="Zhao B."/>
            <person name="Wang Z."/>
            <person name="Yu L."/>
            <person name="Li Y."/>
            <person name="Sun Y."/>
            <person name="Li W."/>
            <person name="Chen Y."/>
            <person name="Li Y."/>
            <person name="Zhang Y."/>
            <person name="Ai D."/>
            <person name="Zhao J."/>
            <person name="Shang C."/>
            <person name="Ma Y."/>
            <person name="Wu B."/>
            <person name="Wang M."/>
            <person name="Gao L."/>
            <person name="Sun D."/>
            <person name="Zhang P."/>
            <person name="Guo F."/>
            <person name="Wang W."/>
            <person name="Li Y."/>
            <person name="Wang J."/>
            <person name="Varshney R.K."/>
            <person name="Wang J."/>
            <person name="Ling H.Q."/>
            <person name="Wan P."/>
        </authorList>
    </citation>
    <scope>NUCLEOTIDE SEQUENCE</scope>
    <source>
        <strain evidence="8">cv. Jingnong 6</strain>
    </source>
</reference>
<comment type="subcellular location">
    <subcellularLocation>
        <location evidence="1">Membrane</location>
        <topology evidence="1">Multi-pass membrane protein</topology>
    </subcellularLocation>
</comment>
<name>A0A0L9U3C8_PHAAN</name>
<keyword evidence="3 5" id="KW-1133">Transmembrane helix</keyword>
<feature type="transmembrane region" description="Helical" evidence="5">
    <location>
        <begin position="65"/>
        <end position="89"/>
    </location>
</feature>
<gene>
    <name evidence="7" type="ORF">LR48_Vigan03g055300</name>
</gene>
<protein>
    <recommendedName>
        <fullName evidence="6">EXS domain-containing protein</fullName>
    </recommendedName>
</protein>
<keyword evidence="2 5" id="KW-0812">Transmembrane</keyword>
<dbReference type="GO" id="GO:0006817">
    <property type="term" value="P:phosphate ion transport"/>
    <property type="evidence" value="ECO:0007669"/>
    <property type="project" value="EnsemblPlants"/>
</dbReference>
<dbReference type="Proteomes" id="UP000053144">
    <property type="component" value="Chromosome 3"/>
</dbReference>
<dbReference type="Pfam" id="PF03124">
    <property type="entry name" value="EXS"/>
    <property type="match status" value="1"/>
</dbReference>
<proteinExistence type="predicted"/>
<sequence>MRMDANLRDLFLYEAFLYYNPLLLVTMMVWLWGVNLWVFLQSTVSYTKVFDLDQNHLTHREMWKVLLYILVAVIFIFPFDIFYLSSRYFFLRTLVRIALPLQPITFPDFFVADILTSMAKLLLLIMHCIQVFSDLERSVCRMVNRQVATIAWLEADSVCGSHSVAIPMALVLPYMWRLLQCLRQYRDTKEKNCLFNALKYSTAVPVIFLSALKYHVLHEKWETLYRPLWLLSSVINSLYSFYWDITRDWDLSGFSRIFKFNKSSTVSNMLYGRQWIYFWVIGSNFVLRCSWTYKLSAHLRHNYLTVFAITLMEMLRRFQWIFFRVENEWNKITRSGVQLTEIPREEEKLLGSNIHDV</sequence>
<evidence type="ECO:0000256" key="1">
    <source>
        <dbReference type="ARBA" id="ARBA00004141"/>
    </source>
</evidence>
<accession>A0A0L9U3C8</accession>
<dbReference type="Gramene" id="KOM37172">
    <property type="protein sequence ID" value="KOM37172"/>
    <property type="gene ID" value="LR48_Vigan03g055300"/>
</dbReference>
<evidence type="ECO:0000313" key="7">
    <source>
        <dbReference type="EMBL" id="KOM37172.1"/>
    </source>
</evidence>
<dbReference type="EMBL" id="CM003373">
    <property type="protein sequence ID" value="KOM37172.1"/>
    <property type="molecule type" value="Genomic_DNA"/>
</dbReference>
<dbReference type="PANTHER" id="PTHR10783">
    <property type="entry name" value="XENOTROPIC AND POLYTROPIC RETROVIRUS RECEPTOR 1-RELATED"/>
    <property type="match status" value="1"/>
</dbReference>
<dbReference type="GO" id="GO:0033106">
    <property type="term" value="C:cis-Golgi network membrane"/>
    <property type="evidence" value="ECO:0007669"/>
    <property type="project" value="EnsemblPlants"/>
</dbReference>
<organism evidence="7 8">
    <name type="scientific">Phaseolus angularis</name>
    <name type="common">Azuki bean</name>
    <name type="synonym">Vigna angularis</name>
    <dbReference type="NCBI Taxonomy" id="3914"/>
    <lineage>
        <taxon>Eukaryota</taxon>
        <taxon>Viridiplantae</taxon>
        <taxon>Streptophyta</taxon>
        <taxon>Embryophyta</taxon>
        <taxon>Tracheophyta</taxon>
        <taxon>Spermatophyta</taxon>
        <taxon>Magnoliopsida</taxon>
        <taxon>eudicotyledons</taxon>
        <taxon>Gunneridae</taxon>
        <taxon>Pentapetalae</taxon>
        <taxon>rosids</taxon>
        <taxon>fabids</taxon>
        <taxon>Fabales</taxon>
        <taxon>Fabaceae</taxon>
        <taxon>Papilionoideae</taxon>
        <taxon>50 kb inversion clade</taxon>
        <taxon>NPAAA clade</taxon>
        <taxon>indigoferoid/millettioid clade</taxon>
        <taxon>Phaseoleae</taxon>
        <taxon>Vigna</taxon>
    </lineage>
</organism>
<dbReference type="AlphaFoldDB" id="A0A0L9U3C8"/>
<feature type="transmembrane region" description="Helical" evidence="5">
    <location>
        <begin position="16"/>
        <end position="40"/>
    </location>
</feature>
<dbReference type="PROSITE" id="PS51380">
    <property type="entry name" value="EXS"/>
    <property type="match status" value="1"/>
</dbReference>